<dbReference type="EMBL" id="BDMD01000007">
    <property type="protein sequence ID" value="GBF08476.1"/>
    <property type="molecule type" value="Genomic_DNA"/>
</dbReference>
<accession>A0A401H7N6</accession>
<name>A0A401H7N6_AERPX</name>
<dbReference type="AlphaFoldDB" id="A0A401H7N6"/>
<keyword evidence="1" id="KW-1133">Transmembrane helix</keyword>
<dbReference type="Proteomes" id="UP000291213">
    <property type="component" value="Unassembled WGS sequence"/>
</dbReference>
<evidence type="ECO:0000313" key="3">
    <source>
        <dbReference type="Proteomes" id="UP000291213"/>
    </source>
</evidence>
<reference evidence="2 3" key="1">
    <citation type="submission" date="2017-02" db="EMBL/GenBank/DDBJ databases">
        <title>isolation and characterization of a novel temperate virus Aeropyrum globular virus 1 infecting hyperthermophilic archaeon Aeropyrum.</title>
        <authorList>
            <person name="Yumiya M."/>
            <person name="Yoshida T."/>
            <person name="Sako Y."/>
        </authorList>
    </citation>
    <scope>NUCLEOTIDE SEQUENCE [LARGE SCALE GENOMIC DNA]</scope>
    <source>
        <strain evidence="2 3">YK1-12-2013</strain>
    </source>
</reference>
<protein>
    <submittedName>
        <fullName evidence="2">Uncharacterized protein</fullName>
    </submittedName>
</protein>
<evidence type="ECO:0000313" key="2">
    <source>
        <dbReference type="EMBL" id="GBF08476.1"/>
    </source>
</evidence>
<feature type="transmembrane region" description="Helical" evidence="1">
    <location>
        <begin position="14"/>
        <end position="31"/>
    </location>
</feature>
<keyword evidence="1" id="KW-0472">Membrane</keyword>
<comment type="caution">
    <text evidence="2">The sequence shown here is derived from an EMBL/GenBank/DDBJ whole genome shotgun (WGS) entry which is preliminary data.</text>
</comment>
<evidence type="ECO:0000256" key="1">
    <source>
        <dbReference type="SAM" id="Phobius"/>
    </source>
</evidence>
<dbReference type="RefSeq" id="WP_131159547.1">
    <property type="nucleotide sequence ID" value="NZ_BDMD01000007.1"/>
</dbReference>
<proteinExistence type="predicted"/>
<feature type="transmembrane region" description="Helical" evidence="1">
    <location>
        <begin position="37"/>
        <end position="62"/>
    </location>
</feature>
<sequence length="72" mass="7431">MAAVSPRRIVAEKLLLTAAIVVAGLAIVLIADSRGSLPLMVVGLVVIALAPFLSLAVVVARFRRAVRGGKRG</sequence>
<gene>
    <name evidence="2" type="ORF">apy_02010</name>
</gene>
<keyword evidence="1" id="KW-0812">Transmembrane</keyword>
<organism evidence="2 3">
    <name type="scientific">Aeropyrum pernix</name>
    <dbReference type="NCBI Taxonomy" id="56636"/>
    <lineage>
        <taxon>Archaea</taxon>
        <taxon>Thermoproteota</taxon>
        <taxon>Thermoprotei</taxon>
        <taxon>Desulfurococcales</taxon>
        <taxon>Desulfurococcaceae</taxon>
        <taxon>Aeropyrum</taxon>
    </lineage>
</organism>